<dbReference type="PRINTS" id="PR00838">
    <property type="entry name" value="V5ALLERGEN"/>
</dbReference>
<evidence type="ECO:0000256" key="2">
    <source>
        <dbReference type="ARBA" id="ARBA00022525"/>
    </source>
</evidence>
<dbReference type="PROSITE" id="PS01010">
    <property type="entry name" value="CRISP_2"/>
    <property type="match status" value="1"/>
</dbReference>
<proteinExistence type="predicted"/>
<feature type="signal peptide" evidence="3">
    <location>
        <begin position="1"/>
        <end position="17"/>
    </location>
</feature>
<name>A0ABN8BI32_CHISP</name>
<dbReference type="PANTHER" id="PTHR10334">
    <property type="entry name" value="CYSTEINE-RICH SECRETORY PROTEIN-RELATED"/>
    <property type="match status" value="1"/>
</dbReference>
<evidence type="ECO:0000259" key="4">
    <source>
        <dbReference type="SMART" id="SM00198"/>
    </source>
</evidence>
<dbReference type="SMART" id="SM00198">
    <property type="entry name" value="SCP"/>
    <property type="match status" value="1"/>
</dbReference>
<evidence type="ECO:0000256" key="3">
    <source>
        <dbReference type="SAM" id="SignalP"/>
    </source>
</evidence>
<keyword evidence="3" id="KW-0732">Signal</keyword>
<dbReference type="InterPro" id="IPR018244">
    <property type="entry name" value="Allrgn_V5/Tpx1_CS"/>
</dbReference>
<dbReference type="EMBL" id="OU963901">
    <property type="protein sequence ID" value="CAH0407284.1"/>
    <property type="molecule type" value="Genomic_DNA"/>
</dbReference>
<keyword evidence="2" id="KW-0964">Secreted</keyword>
<organism evidence="5 6">
    <name type="scientific">Chilo suppressalis</name>
    <name type="common">Asiatic rice borer moth</name>
    <dbReference type="NCBI Taxonomy" id="168631"/>
    <lineage>
        <taxon>Eukaryota</taxon>
        <taxon>Metazoa</taxon>
        <taxon>Ecdysozoa</taxon>
        <taxon>Arthropoda</taxon>
        <taxon>Hexapoda</taxon>
        <taxon>Insecta</taxon>
        <taxon>Pterygota</taxon>
        <taxon>Neoptera</taxon>
        <taxon>Endopterygota</taxon>
        <taxon>Lepidoptera</taxon>
        <taxon>Glossata</taxon>
        <taxon>Ditrysia</taxon>
        <taxon>Pyraloidea</taxon>
        <taxon>Crambidae</taxon>
        <taxon>Crambinae</taxon>
        <taxon>Chilo</taxon>
    </lineage>
</organism>
<keyword evidence="6" id="KW-1185">Reference proteome</keyword>
<dbReference type="SUPFAM" id="SSF55797">
    <property type="entry name" value="PR-1-like"/>
    <property type="match status" value="1"/>
</dbReference>
<evidence type="ECO:0000256" key="1">
    <source>
        <dbReference type="ARBA" id="ARBA00004613"/>
    </source>
</evidence>
<dbReference type="InterPro" id="IPR014044">
    <property type="entry name" value="CAP_dom"/>
</dbReference>
<gene>
    <name evidence="5" type="ORF">CHILSU_LOCUS10683</name>
</gene>
<dbReference type="Proteomes" id="UP001153292">
    <property type="component" value="Chromosome 8"/>
</dbReference>
<sequence length="216" mass="24969">MLCLFLVYLSIFSAANTERLPVSCGQIRQIVDSHNFKRTMAARGLIPRQPAASNMKFMVWDEELAEKAARWAENGQFIHNQDRTVPSQRWNLVGENLYISKFYSTIDVKVIPKFEDALNAWFEEHWKYGFEPYTLEAAKRIGHYTQMIWANSTRVGCGISQTKKGRMTTTLYVCNYGPTGNWIGQTPYQPSPFRNCVRCNRGDCENLYGIYCSYKI</sequence>
<dbReference type="InterPro" id="IPR001283">
    <property type="entry name" value="CRISP-related"/>
</dbReference>
<feature type="chain" id="PRO_5046261075" description="SCP domain-containing protein" evidence="3">
    <location>
        <begin position="18"/>
        <end position="216"/>
    </location>
</feature>
<accession>A0ABN8BI32</accession>
<dbReference type="InterPro" id="IPR002413">
    <property type="entry name" value="V5_allergen-like"/>
</dbReference>
<dbReference type="Pfam" id="PF00188">
    <property type="entry name" value="CAP"/>
    <property type="match status" value="1"/>
</dbReference>
<reference evidence="5" key="1">
    <citation type="submission" date="2021-12" db="EMBL/GenBank/DDBJ databases">
        <authorList>
            <person name="King R."/>
        </authorList>
    </citation>
    <scope>NUCLEOTIDE SEQUENCE</scope>
</reference>
<dbReference type="CDD" id="cd05380">
    <property type="entry name" value="CAP_euk"/>
    <property type="match status" value="1"/>
</dbReference>
<feature type="domain" description="SCP" evidence="4">
    <location>
        <begin position="25"/>
        <end position="184"/>
    </location>
</feature>
<comment type="subcellular location">
    <subcellularLocation>
        <location evidence="1">Secreted</location>
    </subcellularLocation>
</comment>
<evidence type="ECO:0000313" key="5">
    <source>
        <dbReference type="EMBL" id="CAH0407284.1"/>
    </source>
</evidence>
<dbReference type="Gene3D" id="3.40.33.10">
    <property type="entry name" value="CAP"/>
    <property type="match status" value="1"/>
</dbReference>
<dbReference type="InterPro" id="IPR035940">
    <property type="entry name" value="CAP_sf"/>
</dbReference>
<protein>
    <recommendedName>
        <fullName evidence="4">SCP domain-containing protein</fullName>
    </recommendedName>
</protein>
<dbReference type="PROSITE" id="PS01009">
    <property type="entry name" value="CRISP_1"/>
    <property type="match status" value="1"/>
</dbReference>
<evidence type="ECO:0000313" key="6">
    <source>
        <dbReference type="Proteomes" id="UP001153292"/>
    </source>
</evidence>
<dbReference type="PRINTS" id="PR00837">
    <property type="entry name" value="V5TPXLIKE"/>
</dbReference>